<dbReference type="InterPro" id="IPR001173">
    <property type="entry name" value="Glyco_trans_2-like"/>
</dbReference>
<dbReference type="CDD" id="cd06437">
    <property type="entry name" value="CESA_CaSu_A2"/>
    <property type="match status" value="1"/>
</dbReference>
<proteinExistence type="inferred from homology"/>
<dbReference type="PANTHER" id="PTHR32044">
    <property type="entry name" value="GLUCOMANNAN 4-BETA-MANNOSYLTRANSFERASE 9"/>
    <property type="match status" value="1"/>
</dbReference>
<feature type="transmembrane region" description="Helical" evidence="12">
    <location>
        <begin position="476"/>
        <end position="496"/>
    </location>
</feature>
<dbReference type="AlphaFoldDB" id="A0AB40C7N5"/>
<dbReference type="Gene3D" id="3.90.550.10">
    <property type="entry name" value="Spore Coat Polysaccharide Biosynthesis Protein SpsA, Chain A"/>
    <property type="match status" value="1"/>
</dbReference>
<evidence type="ECO:0000256" key="8">
    <source>
        <dbReference type="ARBA" id="ARBA00023316"/>
    </source>
</evidence>
<sequence length="527" mass="61120">MRGKFLGDEDPTDGNLAGIAFGDVWQSVRGPIMVPALQTAVYVCALMSIILFLGRLYLACVLFYVKIMRGKKYTKYKVEAVMAELQRVKEHPKVLVQIPMYNEKEVYRLSIGAICSLSWPVDRFVVQVLDDSTDRTTREVVELECRKWENKGIDIKYESRNNRNGYKAGALRDGLRRHYADQCEFVAIFDADFQPDPDFLERTIPYLLFNPKLALVQARWKFVNADECLMTRLQEMSLDYHFSVEQEVGSSTHSFFGFNGTAGVWRMDALRDAGGWKDRTTVEDMDLAVRASLRGWEFLYLGDLTVKNELPSTYKAYRYQQHRWSCGPANLFRKMFMEILYSERVTRWKKFHVLYDFFFVRKILAHFVTFFFYCVVIPLCVLYPEVHLPKYVAIYLPATITILNAISTPRSSHLLIFWILFENAMSVHRAKAAIIGLLEADRAHEWVVTEKLGNSAKQKNIVKSTRKPRSGIRERFHVLELIVGLFLLYSAIYDMIHGQYHLYIYLFLQAGAFFIMGFGYIGTVTNN</sequence>
<dbReference type="PANTHER" id="PTHR32044:SF64">
    <property type="entry name" value="OS09G0572500 PROTEIN"/>
    <property type="match status" value="1"/>
</dbReference>
<feature type="transmembrane region" description="Helical" evidence="12">
    <location>
        <begin position="40"/>
        <end position="65"/>
    </location>
</feature>
<evidence type="ECO:0000259" key="13">
    <source>
        <dbReference type="Pfam" id="PF13632"/>
    </source>
</evidence>
<name>A0AB40C7N5_DIOCR</name>
<accession>A0AB40C7N5</accession>
<keyword evidence="14" id="KW-1185">Reference proteome</keyword>
<dbReference type="EC" id="2.4.1.32" evidence="11"/>
<evidence type="ECO:0000256" key="6">
    <source>
        <dbReference type="ARBA" id="ARBA00023034"/>
    </source>
</evidence>
<comment type="catalytic activity">
    <reaction evidence="9">
        <text>GDP-mannose + (glucomannan)n = GDP + (glucomannan)n+1.</text>
        <dbReference type="EC" id="2.4.1.32"/>
    </reaction>
</comment>
<evidence type="ECO:0000256" key="7">
    <source>
        <dbReference type="ARBA" id="ARBA00023136"/>
    </source>
</evidence>
<feature type="domain" description="Glycosyltransferase 2-like" evidence="13">
    <location>
        <begin position="186"/>
        <end position="380"/>
    </location>
</feature>
<evidence type="ECO:0000256" key="11">
    <source>
        <dbReference type="ARBA" id="ARBA00066505"/>
    </source>
</evidence>
<keyword evidence="3" id="KW-0808">Transferase</keyword>
<evidence type="ECO:0000313" key="14">
    <source>
        <dbReference type="Proteomes" id="UP001515500"/>
    </source>
</evidence>
<evidence type="ECO:0000256" key="12">
    <source>
        <dbReference type="SAM" id="Phobius"/>
    </source>
</evidence>
<keyword evidence="5 12" id="KW-1133">Transmembrane helix</keyword>
<dbReference type="GeneID" id="120272187"/>
<dbReference type="Pfam" id="PF13632">
    <property type="entry name" value="Glyco_trans_2_3"/>
    <property type="match status" value="1"/>
</dbReference>
<dbReference type="Proteomes" id="UP001515500">
    <property type="component" value="Chromosome 11"/>
</dbReference>
<dbReference type="GO" id="GO:0071555">
    <property type="term" value="P:cell wall organization"/>
    <property type="evidence" value="ECO:0007669"/>
    <property type="project" value="UniProtKB-KW"/>
</dbReference>
<evidence type="ECO:0000256" key="4">
    <source>
        <dbReference type="ARBA" id="ARBA00022692"/>
    </source>
</evidence>
<dbReference type="FunFam" id="3.90.550.10:FF:000015">
    <property type="entry name" value="Glucomannan 4-beta-mannosyltransferase 9"/>
    <property type="match status" value="1"/>
</dbReference>
<keyword evidence="2" id="KW-0328">Glycosyltransferase</keyword>
<evidence type="ECO:0000313" key="15">
    <source>
        <dbReference type="RefSeq" id="XP_039134885.1"/>
    </source>
</evidence>
<keyword evidence="8" id="KW-0961">Cell wall biogenesis/degradation</keyword>
<feature type="transmembrane region" description="Helical" evidence="12">
    <location>
        <begin position="396"/>
        <end position="421"/>
    </location>
</feature>
<dbReference type="InterPro" id="IPR029044">
    <property type="entry name" value="Nucleotide-diphossugar_trans"/>
</dbReference>
<evidence type="ECO:0000256" key="2">
    <source>
        <dbReference type="ARBA" id="ARBA00022676"/>
    </source>
</evidence>
<comment type="similarity">
    <text evidence="10">Belongs to the glycosyltransferase 2 family. Plant cellulose synthase-like A subfamily.</text>
</comment>
<feature type="transmembrane region" description="Helical" evidence="12">
    <location>
        <begin position="363"/>
        <end position="384"/>
    </location>
</feature>
<dbReference type="GO" id="GO:0000139">
    <property type="term" value="C:Golgi membrane"/>
    <property type="evidence" value="ECO:0007669"/>
    <property type="project" value="UniProtKB-SubCell"/>
</dbReference>
<evidence type="ECO:0000256" key="3">
    <source>
        <dbReference type="ARBA" id="ARBA00022679"/>
    </source>
</evidence>
<evidence type="ECO:0000256" key="10">
    <source>
        <dbReference type="ARBA" id="ARBA00060879"/>
    </source>
</evidence>
<gene>
    <name evidence="15" type="primary">LOC120272187</name>
</gene>
<organism evidence="14 15">
    <name type="scientific">Dioscorea cayennensis subsp. rotundata</name>
    <name type="common">White Guinea yam</name>
    <name type="synonym">Dioscorea rotundata</name>
    <dbReference type="NCBI Taxonomy" id="55577"/>
    <lineage>
        <taxon>Eukaryota</taxon>
        <taxon>Viridiplantae</taxon>
        <taxon>Streptophyta</taxon>
        <taxon>Embryophyta</taxon>
        <taxon>Tracheophyta</taxon>
        <taxon>Spermatophyta</taxon>
        <taxon>Magnoliopsida</taxon>
        <taxon>Liliopsida</taxon>
        <taxon>Dioscoreales</taxon>
        <taxon>Dioscoreaceae</taxon>
        <taxon>Dioscorea</taxon>
    </lineage>
</organism>
<dbReference type="RefSeq" id="XP_039134885.1">
    <property type="nucleotide sequence ID" value="XM_039278951.1"/>
</dbReference>
<dbReference type="GO" id="GO:0051753">
    <property type="term" value="F:mannan synthase activity"/>
    <property type="evidence" value="ECO:0007669"/>
    <property type="project" value="UniProtKB-ARBA"/>
</dbReference>
<evidence type="ECO:0000256" key="1">
    <source>
        <dbReference type="ARBA" id="ARBA00004653"/>
    </source>
</evidence>
<evidence type="ECO:0000256" key="5">
    <source>
        <dbReference type="ARBA" id="ARBA00022989"/>
    </source>
</evidence>
<keyword evidence="6" id="KW-0333">Golgi apparatus</keyword>
<dbReference type="GO" id="GO:0047259">
    <property type="term" value="F:glucomannan 4-beta-mannosyltransferase activity"/>
    <property type="evidence" value="ECO:0007669"/>
    <property type="project" value="UniProtKB-EC"/>
</dbReference>
<keyword evidence="7 12" id="KW-0472">Membrane</keyword>
<comment type="subcellular location">
    <subcellularLocation>
        <location evidence="1">Golgi apparatus membrane</location>
        <topology evidence="1">Multi-pass membrane protein</topology>
    </subcellularLocation>
</comment>
<feature type="transmembrane region" description="Helical" evidence="12">
    <location>
        <begin position="502"/>
        <end position="521"/>
    </location>
</feature>
<evidence type="ECO:0000256" key="9">
    <source>
        <dbReference type="ARBA" id="ARBA00051800"/>
    </source>
</evidence>
<protein>
    <recommendedName>
        <fullName evidence="11">glucomannan 4-beta-mannosyltransferase</fullName>
        <ecNumber evidence="11">2.4.1.32</ecNumber>
    </recommendedName>
</protein>
<dbReference type="SUPFAM" id="SSF53448">
    <property type="entry name" value="Nucleotide-diphospho-sugar transferases"/>
    <property type="match status" value="1"/>
</dbReference>
<reference evidence="15" key="1">
    <citation type="submission" date="2025-08" db="UniProtKB">
        <authorList>
            <consortium name="RefSeq"/>
        </authorList>
    </citation>
    <scope>IDENTIFICATION</scope>
</reference>
<keyword evidence="4 12" id="KW-0812">Transmembrane</keyword>